<evidence type="ECO:0000256" key="7">
    <source>
        <dbReference type="ARBA" id="ARBA00023163"/>
    </source>
</evidence>
<comment type="similarity">
    <text evidence="1 10">Belongs to the RNA polymerase subunit omega family.</text>
</comment>
<proteinExistence type="inferred from homology"/>
<dbReference type="InterPro" id="IPR003716">
    <property type="entry name" value="DNA-dir_RNA_pol_omega"/>
</dbReference>
<gene>
    <name evidence="10" type="primary">rpoZ</name>
    <name evidence="11" type="ORF">MM50RIKEN_10230</name>
</gene>
<dbReference type="PANTHER" id="PTHR34476">
    <property type="entry name" value="DNA-DIRECTED RNA POLYMERASE SUBUNIT OMEGA"/>
    <property type="match status" value="1"/>
</dbReference>
<evidence type="ECO:0000256" key="1">
    <source>
        <dbReference type="ARBA" id="ARBA00006711"/>
    </source>
</evidence>
<organism evidence="11 12">
    <name type="scientific">Vescimonas coprocola</name>
    <dbReference type="NCBI Taxonomy" id="2714355"/>
    <lineage>
        <taxon>Bacteria</taxon>
        <taxon>Bacillati</taxon>
        <taxon>Bacillota</taxon>
        <taxon>Clostridia</taxon>
        <taxon>Eubacteriales</taxon>
        <taxon>Oscillospiraceae</taxon>
        <taxon>Vescimonas</taxon>
    </lineage>
</organism>
<dbReference type="RefSeq" id="WP_021858913.1">
    <property type="nucleotide sequence ID" value="NZ_AP023418.1"/>
</dbReference>
<dbReference type="AlphaFoldDB" id="A0A810Q003"/>
<accession>A0A810Q003</accession>
<comment type="subunit">
    <text evidence="10">The RNAP catalytic core consists of 2 alpha, 1 beta, 1 beta' and 1 omega subunit. When a sigma factor is associated with the core the holoenzyme is formed, which can initiate transcription.</text>
</comment>
<evidence type="ECO:0000256" key="9">
    <source>
        <dbReference type="ARBA" id="ARBA00048552"/>
    </source>
</evidence>
<dbReference type="GO" id="GO:0000428">
    <property type="term" value="C:DNA-directed RNA polymerase complex"/>
    <property type="evidence" value="ECO:0007669"/>
    <property type="project" value="UniProtKB-KW"/>
</dbReference>
<dbReference type="EMBL" id="AP023418">
    <property type="protein sequence ID" value="BCK81260.1"/>
    <property type="molecule type" value="Genomic_DNA"/>
</dbReference>
<evidence type="ECO:0000313" key="12">
    <source>
        <dbReference type="Proteomes" id="UP000681035"/>
    </source>
</evidence>
<name>A0A810Q003_9FIRM</name>
<dbReference type="PANTHER" id="PTHR34476:SF1">
    <property type="entry name" value="DNA-DIRECTED RNA POLYMERASE SUBUNIT OMEGA"/>
    <property type="match status" value="1"/>
</dbReference>
<keyword evidence="6 10" id="KW-0548">Nucleotidyltransferase</keyword>
<evidence type="ECO:0000313" key="11">
    <source>
        <dbReference type="EMBL" id="BCK81260.1"/>
    </source>
</evidence>
<comment type="function">
    <text evidence="10">Promotes RNA polymerase assembly. Latches the N- and C-terminal regions of the beta' subunit thereby facilitating its interaction with the beta and alpha subunits.</text>
</comment>
<evidence type="ECO:0000256" key="2">
    <source>
        <dbReference type="ARBA" id="ARBA00012418"/>
    </source>
</evidence>
<dbReference type="GO" id="GO:0006351">
    <property type="term" value="P:DNA-templated transcription"/>
    <property type="evidence" value="ECO:0007669"/>
    <property type="project" value="UniProtKB-UniRule"/>
</dbReference>
<dbReference type="NCBIfam" id="TIGR00690">
    <property type="entry name" value="rpoZ"/>
    <property type="match status" value="1"/>
</dbReference>
<reference evidence="11" key="1">
    <citation type="submission" date="2020-09" db="EMBL/GenBank/DDBJ databases">
        <title>New species isolated from human feces.</title>
        <authorList>
            <person name="Kitahara M."/>
            <person name="Shigeno Y."/>
            <person name="Shime M."/>
            <person name="Matsumoto Y."/>
            <person name="Nakamura S."/>
            <person name="Motooka D."/>
            <person name="Fukuoka S."/>
            <person name="Nishikawa H."/>
            <person name="Benno Y."/>
        </authorList>
    </citation>
    <scope>NUCLEOTIDE SEQUENCE</scope>
    <source>
        <strain evidence="11">MM50</strain>
    </source>
</reference>
<sequence>MMLYPAMNKLTEYIPNRYMMVNVVARRARQIAEEAEATGQHLDEKPVTLAIHEVAEGKFDAHTIDTEIEED</sequence>
<dbReference type="KEGG" id="vcop:MM50RIKEN_10230"/>
<keyword evidence="4 10" id="KW-0240">DNA-directed RNA polymerase</keyword>
<evidence type="ECO:0000256" key="10">
    <source>
        <dbReference type="HAMAP-Rule" id="MF_00366"/>
    </source>
</evidence>
<dbReference type="Pfam" id="PF01192">
    <property type="entry name" value="RNA_pol_Rpb6"/>
    <property type="match status" value="1"/>
</dbReference>
<keyword evidence="12" id="KW-1185">Reference proteome</keyword>
<dbReference type="InterPro" id="IPR036161">
    <property type="entry name" value="RPB6/omega-like_sf"/>
</dbReference>
<keyword evidence="5 10" id="KW-0808">Transferase</keyword>
<dbReference type="Proteomes" id="UP000681035">
    <property type="component" value="Chromosome"/>
</dbReference>
<protein>
    <recommendedName>
        <fullName evidence="3 10">DNA-directed RNA polymerase subunit omega</fullName>
        <shortName evidence="10">RNAP omega subunit</shortName>
        <ecNumber evidence="2 10">2.7.7.6</ecNumber>
    </recommendedName>
    <alternativeName>
        <fullName evidence="10">RNA polymerase omega subunit</fullName>
    </alternativeName>
    <alternativeName>
        <fullName evidence="8 10">Transcriptase subunit omega</fullName>
    </alternativeName>
</protein>
<dbReference type="SMART" id="SM01409">
    <property type="entry name" value="RNA_pol_Rpb6"/>
    <property type="match status" value="1"/>
</dbReference>
<evidence type="ECO:0000256" key="4">
    <source>
        <dbReference type="ARBA" id="ARBA00022478"/>
    </source>
</evidence>
<evidence type="ECO:0000256" key="5">
    <source>
        <dbReference type="ARBA" id="ARBA00022679"/>
    </source>
</evidence>
<keyword evidence="7 10" id="KW-0804">Transcription</keyword>
<evidence type="ECO:0000256" key="8">
    <source>
        <dbReference type="ARBA" id="ARBA00029924"/>
    </source>
</evidence>
<dbReference type="EC" id="2.7.7.6" evidence="2 10"/>
<dbReference type="HAMAP" id="MF_00366">
    <property type="entry name" value="RNApol_bact_RpoZ"/>
    <property type="match status" value="1"/>
</dbReference>
<dbReference type="GO" id="GO:0003677">
    <property type="term" value="F:DNA binding"/>
    <property type="evidence" value="ECO:0007669"/>
    <property type="project" value="UniProtKB-UniRule"/>
</dbReference>
<dbReference type="Gene3D" id="3.90.940.10">
    <property type="match status" value="1"/>
</dbReference>
<comment type="catalytic activity">
    <reaction evidence="9 10">
        <text>RNA(n) + a ribonucleoside 5'-triphosphate = RNA(n+1) + diphosphate</text>
        <dbReference type="Rhea" id="RHEA:21248"/>
        <dbReference type="Rhea" id="RHEA-COMP:14527"/>
        <dbReference type="Rhea" id="RHEA-COMP:17342"/>
        <dbReference type="ChEBI" id="CHEBI:33019"/>
        <dbReference type="ChEBI" id="CHEBI:61557"/>
        <dbReference type="ChEBI" id="CHEBI:140395"/>
        <dbReference type="EC" id="2.7.7.6"/>
    </reaction>
</comment>
<dbReference type="InterPro" id="IPR006110">
    <property type="entry name" value="Pol_omega/Rpo6/RPB6"/>
</dbReference>
<dbReference type="SUPFAM" id="SSF63562">
    <property type="entry name" value="RPB6/omega subunit-like"/>
    <property type="match status" value="1"/>
</dbReference>
<dbReference type="GO" id="GO:0003899">
    <property type="term" value="F:DNA-directed RNA polymerase activity"/>
    <property type="evidence" value="ECO:0007669"/>
    <property type="project" value="UniProtKB-UniRule"/>
</dbReference>
<evidence type="ECO:0000256" key="6">
    <source>
        <dbReference type="ARBA" id="ARBA00022695"/>
    </source>
</evidence>
<evidence type="ECO:0000256" key="3">
    <source>
        <dbReference type="ARBA" id="ARBA00013725"/>
    </source>
</evidence>